<gene>
    <name evidence="2" type="ORF">GCM10022393_15770</name>
</gene>
<dbReference type="InterPro" id="IPR036866">
    <property type="entry name" value="RibonucZ/Hydroxyglut_hydro"/>
</dbReference>
<name>A0ABP7XGP5_9FLAO</name>
<evidence type="ECO:0000259" key="1">
    <source>
        <dbReference type="Pfam" id="PF18456"/>
    </source>
</evidence>
<dbReference type="Pfam" id="PF18456">
    <property type="entry name" value="CmlA_N"/>
    <property type="match status" value="1"/>
</dbReference>
<reference evidence="3" key="1">
    <citation type="journal article" date="2019" name="Int. J. Syst. Evol. Microbiol.">
        <title>The Global Catalogue of Microorganisms (GCM) 10K type strain sequencing project: providing services to taxonomists for standard genome sequencing and annotation.</title>
        <authorList>
            <consortium name="The Broad Institute Genomics Platform"/>
            <consortium name="The Broad Institute Genome Sequencing Center for Infectious Disease"/>
            <person name="Wu L."/>
            <person name="Ma J."/>
        </authorList>
    </citation>
    <scope>NUCLEOTIDE SEQUENCE [LARGE SCALE GENOMIC DNA]</scope>
    <source>
        <strain evidence="3">JCM 17106</strain>
    </source>
</reference>
<dbReference type="InterPro" id="IPR050114">
    <property type="entry name" value="UPF0173_UPF0282_UlaG_hydrolase"/>
</dbReference>
<feature type="domain" description="Diiron non-heme beta-hydroxylase N-terminal" evidence="1">
    <location>
        <begin position="7"/>
        <end position="238"/>
    </location>
</feature>
<dbReference type="Pfam" id="PF13483">
    <property type="entry name" value="Lactamase_B_3"/>
    <property type="match status" value="1"/>
</dbReference>
<keyword evidence="3" id="KW-1185">Reference proteome</keyword>
<comment type="caution">
    <text evidence="2">The sequence shown here is derived from an EMBL/GenBank/DDBJ whole genome shotgun (WGS) entry which is preliminary data.</text>
</comment>
<evidence type="ECO:0000313" key="2">
    <source>
        <dbReference type="EMBL" id="GAA4115596.1"/>
    </source>
</evidence>
<evidence type="ECO:0000313" key="3">
    <source>
        <dbReference type="Proteomes" id="UP001500459"/>
    </source>
</evidence>
<dbReference type="Proteomes" id="UP001500459">
    <property type="component" value="Unassembled WGS sequence"/>
</dbReference>
<dbReference type="RefSeq" id="WP_344926234.1">
    <property type="nucleotide sequence ID" value="NZ_BAABCW010000005.1"/>
</dbReference>
<dbReference type="InterPro" id="IPR041141">
    <property type="entry name" value="CmlA_N"/>
</dbReference>
<organism evidence="2 3">
    <name type="scientific">Aquimarina addita</name>
    <dbReference type="NCBI Taxonomy" id="870485"/>
    <lineage>
        <taxon>Bacteria</taxon>
        <taxon>Pseudomonadati</taxon>
        <taxon>Bacteroidota</taxon>
        <taxon>Flavobacteriia</taxon>
        <taxon>Flavobacteriales</taxon>
        <taxon>Flavobacteriaceae</taxon>
        <taxon>Aquimarina</taxon>
    </lineage>
</organism>
<accession>A0ABP7XGP5</accession>
<protein>
    <submittedName>
        <fullName evidence="2">MBL fold metallo-hydrolase</fullName>
    </submittedName>
</protein>
<dbReference type="PANTHER" id="PTHR43546:SF3">
    <property type="entry name" value="UPF0173 METAL-DEPENDENT HYDROLASE MJ1163"/>
    <property type="match status" value="1"/>
</dbReference>
<dbReference type="SUPFAM" id="SSF56281">
    <property type="entry name" value="Metallo-hydrolase/oxidoreductase"/>
    <property type="match status" value="1"/>
</dbReference>
<dbReference type="Gene3D" id="3.60.15.10">
    <property type="entry name" value="Ribonuclease Z/Hydroxyacylglutathione hydrolase-like"/>
    <property type="match status" value="1"/>
</dbReference>
<proteinExistence type="predicted"/>
<dbReference type="PANTHER" id="PTHR43546">
    <property type="entry name" value="UPF0173 METAL-DEPENDENT HYDROLASE MJ1163-RELATED"/>
    <property type="match status" value="1"/>
</dbReference>
<dbReference type="EMBL" id="BAABCW010000005">
    <property type="protein sequence ID" value="GAA4115596.1"/>
    <property type="molecule type" value="Genomic_DNA"/>
</dbReference>
<sequence length="540" mass="61998">MSDKLYYLKQNIQIEPLINDWYAWIQIIPPVQGALNIVHRHLPMMDSYISAPEIHASAVNNPAFRGGPFIDLNGEKVQEVKQLISQTQKDCESNIEFAKAIKDLYKMLETEAKGYSMEPLYEKVPEVLKGHVELVYDMNHNPSFRFFEGLLYKSDFYDTSSQSIAISTIEKDADRPFIFSTPRLENEDTLKLNIPFANKGLDELFKMKKKPQTLDYIKESLGVEINNSELFKSFFTEEKPNEYQEYTGDNMRIRYFGHACILVETGGVSFLFDPVLSYTYESDISRYTYEDLPEKIDYVLITHSHHDHVLIETMLQIRHKVDNIIVGANVKGTIQDPSLKLLFENLGFDNVSEIEEFGEIKFPGGKITGIPFLGEHHDLFIQSKICYLINYNDSSILSVADSCNIEPKLYEKVHELYGEVDVLFLGMECDGAPSSWVYGPLFPETPDRDKDYSRRGRGCNYSEGIGLVNIFKPKEVYVYAMGEEPWIRHILDVAYTDESNPIIESNKLIADCSNRGIIAERLFAEKELLIYSNEAVLDEK</sequence>